<gene>
    <name evidence="5" type="ORF">CGXH109_LOCUS94746</name>
</gene>
<evidence type="ECO:0000313" key="6">
    <source>
        <dbReference type="Proteomes" id="UP001152533"/>
    </source>
</evidence>
<feature type="repeat" description="ANK" evidence="3">
    <location>
        <begin position="1403"/>
        <end position="1424"/>
    </location>
</feature>
<feature type="repeat" description="ANK" evidence="3">
    <location>
        <begin position="1295"/>
        <end position="1327"/>
    </location>
</feature>
<feature type="repeat" description="ANK" evidence="3">
    <location>
        <begin position="920"/>
        <end position="949"/>
    </location>
</feature>
<protein>
    <recommendedName>
        <fullName evidence="4">NACHT domain-containing protein</fullName>
    </recommendedName>
</protein>
<dbReference type="PROSITE" id="PS50837">
    <property type="entry name" value="NACHT"/>
    <property type="match status" value="1"/>
</dbReference>
<comment type="caution">
    <text evidence="5">The sequence shown here is derived from an EMBL/GenBank/DDBJ whole genome shotgun (WGS) entry which is preliminary data.</text>
</comment>
<dbReference type="GO" id="GO:0003824">
    <property type="term" value="F:catalytic activity"/>
    <property type="evidence" value="ECO:0007669"/>
    <property type="project" value="InterPro"/>
</dbReference>
<dbReference type="Proteomes" id="UP001152533">
    <property type="component" value="Unassembled WGS sequence"/>
</dbReference>
<dbReference type="PANTHER" id="PTHR24123:SF33">
    <property type="entry name" value="PROTEIN HOS4"/>
    <property type="match status" value="1"/>
</dbReference>
<dbReference type="Gene3D" id="3.40.50.1580">
    <property type="entry name" value="Nucleoside phosphorylase domain"/>
    <property type="match status" value="1"/>
</dbReference>
<evidence type="ECO:0000259" key="4">
    <source>
        <dbReference type="PROSITE" id="PS50837"/>
    </source>
</evidence>
<evidence type="ECO:0000256" key="1">
    <source>
        <dbReference type="ARBA" id="ARBA00022737"/>
    </source>
</evidence>
<name>A0A9W4RYG2_9PEZI</name>
<feature type="repeat" description="ANK" evidence="3">
    <location>
        <begin position="953"/>
        <end position="982"/>
    </location>
</feature>
<reference evidence="5" key="1">
    <citation type="submission" date="2022-08" db="EMBL/GenBank/DDBJ databases">
        <authorList>
            <person name="Giroux E."/>
            <person name="Giroux E."/>
        </authorList>
    </citation>
    <scope>NUCLEOTIDE SEQUENCE</scope>
    <source>
        <strain evidence="5">H1091258</strain>
    </source>
</reference>
<proteinExistence type="predicted"/>
<evidence type="ECO:0000256" key="2">
    <source>
        <dbReference type="ARBA" id="ARBA00023043"/>
    </source>
</evidence>
<dbReference type="InterPro" id="IPR027417">
    <property type="entry name" value="P-loop_NTPase"/>
</dbReference>
<feature type="repeat" description="ANK" evidence="3">
    <location>
        <begin position="1437"/>
        <end position="1469"/>
    </location>
</feature>
<dbReference type="InterPro" id="IPR051165">
    <property type="entry name" value="Multifunctional_ANK_Repeat"/>
</dbReference>
<feature type="repeat" description="ANK" evidence="3">
    <location>
        <begin position="884"/>
        <end position="916"/>
    </location>
</feature>
<dbReference type="Pfam" id="PF24883">
    <property type="entry name" value="NPHP3_N"/>
    <property type="match status" value="1"/>
</dbReference>
<keyword evidence="2 3" id="KW-0040">ANK repeat</keyword>
<dbReference type="SMART" id="SM00248">
    <property type="entry name" value="ANK"/>
    <property type="match status" value="19"/>
</dbReference>
<sequence length="1569" mass="172360">MASDSLKKLDSPDSYTIAWIATLSIERAAAEAMLDEEHEEPTGFTKHQSDTNSYTWGRIGEHNIVIVSLTDGVYGLASAGTTASNLSSSLPAIRVGFLVGIGGGIARPDEGYDIRLGDVVVSRPDGTTGGVCQYDLVKAKPGDIRERKGLLAPPPRVLLNALTKIRAIHERRDSQISRLLQNMLEANPKMAKKTKKSPSYAHQGFENDRLFHSSYEHVAGQDCRSCETAQEVERDERDTTDPEIHYGIIASGNTLVKDATARDRIVADVGEDCLCFEMEAAGLMNHFPCLVIRGICNYADSHKNDRWQRYASATAAGYAKELLAYVPAADIQRAKRASEILRSVNEKLDATYENTLTVKAAVDNLALDSHGQKIRTWLAAPDLSTNANHARELRHDGTGAWLLENITYQNWISGTYKHLWLHGMAGCGKTVLSTTVLDHLTKDGDLVVLNFYFDFSDVMKQTTNGMLRSLALQLYRRGLDQAGHLNDSFRAHKNGEQKPTTTTLEEIIQQILAAQQKVVIILDALDESTTREELLLWLKVMFDNRKLGHVQALYTSREEVEFINDIPDLIGDDCCLSLDVGAIDVDIRSYVLMTTQTDTKFSKKKLSEDLLRRIHDKVGNGANGMFRWAACQLDSLARCLSPNEIQKALDRLPTTLEETYNRMLQSIPQDYWSSALRLLQFLVYAKRPLTLKEAVEIVATEVEEGRSRFDVRCRVFDDNDILRHCPSSISVVIVKGEFRAVQELHLAHFSVKEFLLIRPEFGQSDASIIITETCLAYLTDIEGEGYELAQKFPLVTYAAEFWMDFAATAEVSKDVLTIIAAFLKQENTFRRWNSLHDADRLWDSYVERTLPQGSAFYYACIGGLISTTSSIIEEGVDVNAQQGRHGSALQAASFFGHLELVRLLLDKNAEANLQCGFYGTALQTASHKGHVDIVRLLLDKNAEVNVQCGPYGTALQAASYYGHLDVVRLLLEHNATIRTQNGAPTAFCAAAGRGHLKVVELLFDQDADIHLSESSKKALQLACRSGCIDVAQLLLRRGMNPQSHAGWIGGAIEAACSSNHFDLVQILLDHVVDIHEQEEAVVANTLQNAVLAREVEIVRKLIDLGVDLNFSNEWHGSDLQWTDLDSEGGKRGSPLQYACELGYPEIVEILVDNGADVNSEGGRYGSPFYAACFGGDEHTIKIIRDSGFDGSIPVKNYDKLLGEACQKDKPHVIDVLIDYGADLAHDRNIGEYLQTACYFGSKEVIKAFVAAGANVNAQSGSRENILLASCVFAPTGQDVPMLLIDLGAKFDTDSEFGSALHIAASEGKAPLVERLLELGADVETPGSRSTHLANALLAASWGHYGESCDDVVRILLNTGAQVAAVDADGRTPLIAATSSGHADAVAQLLQISGILPNHQEIVHGRTALLLAAYKGHDSVVNVLLMSPCINVNMTDCVGRTALHFASIRGYEGIVRLLLNHGISVDLPDRYGWTPLSFAARRGSAAIVTTLLAAGAAATYRDCFDRLPIYWAIQCGNTEVVRLLSSGKNQEEEALLDAIDSNVQIRTLISAELSLGEECTICLLQMNSYW</sequence>
<dbReference type="PANTHER" id="PTHR24123">
    <property type="entry name" value="ANKYRIN REPEAT-CONTAINING"/>
    <property type="match status" value="1"/>
</dbReference>
<dbReference type="Pfam" id="PF13637">
    <property type="entry name" value="Ank_4"/>
    <property type="match status" value="1"/>
</dbReference>
<dbReference type="InterPro" id="IPR002110">
    <property type="entry name" value="Ankyrin_rpt"/>
</dbReference>
<dbReference type="GO" id="GO:0009116">
    <property type="term" value="P:nucleoside metabolic process"/>
    <property type="evidence" value="ECO:0007669"/>
    <property type="project" value="InterPro"/>
</dbReference>
<dbReference type="SUPFAM" id="SSF48403">
    <property type="entry name" value="Ankyrin repeat"/>
    <property type="match status" value="2"/>
</dbReference>
<evidence type="ECO:0000256" key="3">
    <source>
        <dbReference type="PROSITE-ProRule" id="PRU00023"/>
    </source>
</evidence>
<dbReference type="Pfam" id="PF12796">
    <property type="entry name" value="Ank_2"/>
    <property type="match status" value="4"/>
</dbReference>
<organism evidence="5 6">
    <name type="scientific">Colletotrichum noveboracense</name>
    <dbReference type="NCBI Taxonomy" id="2664923"/>
    <lineage>
        <taxon>Eukaryota</taxon>
        <taxon>Fungi</taxon>
        <taxon>Dikarya</taxon>
        <taxon>Ascomycota</taxon>
        <taxon>Pezizomycotina</taxon>
        <taxon>Sordariomycetes</taxon>
        <taxon>Hypocreomycetidae</taxon>
        <taxon>Glomerellales</taxon>
        <taxon>Glomerellaceae</taxon>
        <taxon>Colletotrichum</taxon>
        <taxon>Colletotrichum gloeosporioides species complex</taxon>
    </lineage>
</organism>
<accession>A0A9W4RYG2</accession>
<dbReference type="InterPro" id="IPR035994">
    <property type="entry name" value="Nucleoside_phosphorylase_sf"/>
</dbReference>
<dbReference type="InterPro" id="IPR036770">
    <property type="entry name" value="Ankyrin_rpt-contain_sf"/>
</dbReference>
<dbReference type="Gene3D" id="1.25.40.20">
    <property type="entry name" value="Ankyrin repeat-containing domain"/>
    <property type="match status" value="2"/>
</dbReference>
<dbReference type="EMBL" id="CAMGZC010000841">
    <property type="protein sequence ID" value="CAI0650312.1"/>
    <property type="molecule type" value="Genomic_DNA"/>
</dbReference>
<keyword evidence="1" id="KW-0677">Repeat</keyword>
<dbReference type="InterPro" id="IPR007111">
    <property type="entry name" value="NACHT_NTPase"/>
</dbReference>
<dbReference type="Gene3D" id="3.40.50.300">
    <property type="entry name" value="P-loop containing nucleotide triphosphate hydrolases"/>
    <property type="match status" value="1"/>
</dbReference>
<dbReference type="PROSITE" id="PS50088">
    <property type="entry name" value="ANK_REPEAT"/>
    <property type="match status" value="8"/>
</dbReference>
<evidence type="ECO:0000313" key="5">
    <source>
        <dbReference type="EMBL" id="CAI0650312.1"/>
    </source>
</evidence>
<dbReference type="SUPFAM" id="SSF53167">
    <property type="entry name" value="Purine and uridine phosphorylases"/>
    <property type="match status" value="1"/>
</dbReference>
<feature type="domain" description="NACHT" evidence="4">
    <location>
        <begin position="417"/>
        <end position="557"/>
    </location>
</feature>
<feature type="repeat" description="ANK" evidence="3">
    <location>
        <begin position="1470"/>
        <end position="1502"/>
    </location>
</feature>
<dbReference type="PROSITE" id="PS50297">
    <property type="entry name" value="ANK_REP_REGION"/>
    <property type="match status" value="7"/>
</dbReference>
<feature type="repeat" description="ANK" evidence="3">
    <location>
        <begin position="1130"/>
        <end position="1162"/>
    </location>
</feature>
<dbReference type="SUPFAM" id="SSF52540">
    <property type="entry name" value="P-loop containing nucleoside triphosphate hydrolases"/>
    <property type="match status" value="1"/>
</dbReference>
<dbReference type="InterPro" id="IPR056884">
    <property type="entry name" value="NPHP3-like_N"/>
</dbReference>
<keyword evidence="6" id="KW-1185">Reference proteome</keyword>